<accession>A0AAV5VCW1</accession>
<comment type="caution">
    <text evidence="1">The sequence shown here is derived from an EMBL/GenBank/DDBJ whole genome shotgun (WGS) entry which is preliminary data.</text>
</comment>
<name>A0AAV5VCW1_9BILA</name>
<keyword evidence="2" id="KW-1185">Reference proteome</keyword>
<evidence type="ECO:0000313" key="1">
    <source>
        <dbReference type="EMBL" id="GMT17525.1"/>
    </source>
</evidence>
<sequence length="321" mass="36446">ENIPAISKLEIKQSFVIGGQLYVTSKPYFGRWSMYSIDTKNFFTKEAGNDLDLGYNFRNHPVIVHKECAYTFNDSAVVKGSVDCGRFHWTLADTTGPAPDRGLFSTRICYVTEGDAPKYGLLLAESVFVGEEDEAEDEEAFAFERERVLHLCELDLNTMEWTRRSVPLNETAFEMVCVERDVSAHAFRGNLHLNASGFRSGHLVLDLTTLTWSVACSGQTRPCYIFFVARDDLYKIGSLNRGENMIIFKYLEADNEWIEVHDTPFSFVENCTDNLTLCTTGSRVFFVGANDKRMMKIEGKRISVLELDPTLFDHSMALLLR</sequence>
<protein>
    <submittedName>
        <fullName evidence="1">Uncharacterized protein</fullName>
    </submittedName>
</protein>
<dbReference type="Proteomes" id="UP001432322">
    <property type="component" value="Unassembled WGS sequence"/>
</dbReference>
<feature type="non-terminal residue" evidence="1">
    <location>
        <position position="1"/>
    </location>
</feature>
<proteinExistence type="predicted"/>
<feature type="non-terminal residue" evidence="1">
    <location>
        <position position="321"/>
    </location>
</feature>
<dbReference type="EMBL" id="BTSY01000003">
    <property type="protein sequence ID" value="GMT17525.1"/>
    <property type="molecule type" value="Genomic_DNA"/>
</dbReference>
<gene>
    <name evidence="1" type="ORF">PFISCL1PPCAC_8822</name>
</gene>
<dbReference type="InterPro" id="IPR015915">
    <property type="entry name" value="Kelch-typ_b-propeller"/>
</dbReference>
<organism evidence="1 2">
    <name type="scientific">Pristionchus fissidentatus</name>
    <dbReference type="NCBI Taxonomy" id="1538716"/>
    <lineage>
        <taxon>Eukaryota</taxon>
        <taxon>Metazoa</taxon>
        <taxon>Ecdysozoa</taxon>
        <taxon>Nematoda</taxon>
        <taxon>Chromadorea</taxon>
        <taxon>Rhabditida</taxon>
        <taxon>Rhabditina</taxon>
        <taxon>Diplogasteromorpha</taxon>
        <taxon>Diplogasteroidea</taxon>
        <taxon>Neodiplogasteridae</taxon>
        <taxon>Pristionchus</taxon>
    </lineage>
</organism>
<evidence type="ECO:0000313" key="2">
    <source>
        <dbReference type="Proteomes" id="UP001432322"/>
    </source>
</evidence>
<dbReference type="AlphaFoldDB" id="A0AAV5VCW1"/>
<dbReference type="SUPFAM" id="SSF117281">
    <property type="entry name" value="Kelch motif"/>
    <property type="match status" value="1"/>
</dbReference>
<reference evidence="1" key="1">
    <citation type="submission" date="2023-10" db="EMBL/GenBank/DDBJ databases">
        <title>Genome assembly of Pristionchus species.</title>
        <authorList>
            <person name="Yoshida K."/>
            <person name="Sommer R.J."/>
        </authorList>
    </citation>
    <scope>NUCLEOTIDE SEQUENCE</scope>
    <source>
        <strain evidence="1">RS5133</strain>
    </source>
</reference>